<dbReference type="PRINTS" id="PR01490">
    <property type="entry name" value="RTXTOXIND"/>
</dbReference>
<feature type="signal peptide" evidence="7">
    <location>
        <begin position="1"/>
        <end position="32"/>
    </location>
</feature>
<feature type="domain" description="p-hydroxybenzoic acid efflux pump subunit AaeA-like beta-barrel" evidence="9">
    <location>
        <begin position="249"/>
        <end position="340"/>
    </location>
</feature>
<evidence type="ECO:0000256" key="4">
    <source>
        <dbReference type="ARBA" id="ARBA00022989"/>
    </source>
</evidence>
<evidence type="ECO:0000256" key="5">
    <source>
        <dbReference type="ARBA" id="ARBA00023136"/>
    </source>
</evidence>
<dbReference type="Gene3D" id="2.40.30.170">
    <property type="match status" value="1"/>
</dbReference>
<dbReference type="PROSITE" id="PS51257">
    <property type="entry name" value="PROKAR_LIPOPROTEIN"/>
    <property type="match status" value="1"/>
</dbReference>
<evidence type="ECO:0000256" key="7">
    <source>
        <dbReference type="SAM" id="SignalP"/>
    </source>
</evidence>
<evidence type="ECO:0000256" key="3">
    <source>
        <dbReference type="ARBA" id="ARBA00022692"/>
    </source>
</evidence>
<keyword evidence="7" id="KW-0732">Signal</keyword>
<evidence type="ECO:0000256" key="1">
    <source>
        <dbReference type="ARBA" id="ARBA00004167"/>
    </source>
</evidence>
<evidence type="ECO:0000313" key="11">
    <source>
        <dbReference type="Proteomes" id="UP000242664"/>
    </source>
</evidence>
<accession>A0ABM9WXJ0</accession>
<dbReference type="PANTHER" id="PTHR30386:SF26">
    <property type="entry name" value="TRANSPORT PROTEIN COMB"/>
    <property type="match status" value="1"/>
</dbReference>
<feature type="coiled-coil region" evidence="6">
    <location>
        <begin position="175"/>
        <end position="202"/>
    </location>
</feature>
<keyword evidence="11" id="KW-1185">Reference proteome</keyword>
<dbReference type="Pfam" id="PF25917">
    <property type="entry name" value="BSH_RND"/>
    <property type="match status" value="1"/>
</dbReference>
<organism evidence="10 11">
    <name type="scientific">Vibrio antiquarius (strain Ex25)</name>
    <dbReference type="NCBI Taxonomy" id="150340"/>
    <lineage>
        <taxon>Bacteria</taxon>
        <taxon>Pseudomonadati</taxon>
        <taxon>Pseudomonadota</taxon>
        <taxon>Gammaproteobacteria</taxon>
        <taxon>Vibrionales</taxon>
        <taxon>Vibrionaceae</taxon>
        <taxon>Vibrio</taxon>
        <taxon>Vibrio diabolicus subgroup</taxon>
    </lineage>
</organism>
<evidence type="ECO:0000256" key="2">
    <source>
        <dbReference type="ARBA" id="ARBA00009477"/>
    </source>
</evidence>
<evidence type="ECO:0000259" key="8">
    <source>
        <dbReference type="Pfam" id="PF25917"/>
    </source>
</evidence>
<reference evidence="11" key="1">
    <citation type="submission" date="2006-10" db="EMBL/GenBank/DDBJ databases">
        <authorList>
            <person name="Heidelberg J."/>
            <person name="Sebastian Y."/>
        </authorList>
    </citation>
    <scope>NUCLEOTIDE SEQUENCE [LARGE SCALE GENOMIC DNA]</scope>
    <source>
        <strain evidence="11">EX25</strain>
    </source>
</reference>
<feature type="domain" description="Multidrug resistance protein MdtA-like barrel-sandwich hybrid" evidence="8">
    <location>
        <begin position="50"/>
        <end position="238"/>
    </location>
</feature>
<sequence length="346" mass="38197">MKVIKWVSNMKKKVIALSLVVGSLFAAGCALYQPNTVMTDNAYVHSDVTAISPEVGGQVSEIFVKDNQWVREGTPLFVIDDEDFIANQEIARAALDVAKSELTANQIKTDMQLMKIEQAKQGIRRASANAEHQAAEFQRLSRLVQKQSVSKNQFEAQKTRSIEASSNLETAKLGLAAEQKQLDTLMTEKLQLTAQRKKAEANLRLANISLERTTVRAPFDGYVADRQVQVGKFVQPGMGLIVMVPDYVWIEANFKETQLENVVPGQEVEVVLDMFPNHPLHGRVSSITPATGAQFSLLPPQNATGNFVKVVQRVPVRIELEIPQELSQRVYPGLSAEVSIETAAQG</sequence>
<keyword evidence="5" id="KW-0472">Membrane</keyword>
<keyword evidence="3" id="KW-0812">Transmembrane</keyword>
<evidence type="ECO:0000256" key="6">
    <source>
        <dbReference type="SAM" id="Coils"/>
    </source>
</evidence>
<protein>
    <submittedName>
        <fullName evidence="10">Multidrug resistance efflux pump</fullName>
    </submittedName>
</protein>
<dbReference type="Pfam" id="PF25963">
    <property type="entry name" value="Beta-barrel_AAEA"/>
    <property type="match status" value="1"/>
</dbReference>
<keyword evidence="6" id="KW-0175">Coiled coil</keyword>
<gene>
    <name evidence="10" type="ORF">VEx25_B0201</name>
</gene>
<dbReference type="Proteomes" id="UP000242664">
    <property type="component" value="Unassembled WGS sequence"/>
</dbReference>
<name>A0ABM9WXJ0_VIBAE</name>
<dbReference type="InterPro" id="IPR058634">
    <property type="entry name" value="AaeA-lik-b-barrel"/>
</dbReference>
<keyword evidence="4" id="KW-1133">Transmembrane helix</keyword>
<evidence type="ECO:0000259" key="9">
    <source>
        <dbReference type="Pfam" id="PF25963"/>
    </source>
</evidence>
<dbReference type="InterPro" id="IPR050739">
    <property type="entry name" value="MFP"/>
</dbReference>
<dbReference type="SUPFAM" id="SSF111369">
    <property type="entry name" value="HlyD-like secretion proteins"/>
    <property type="match status" value="2"/>
</dbReference>
<evidence type="ECO:0000313" key="10">
    <source>
        <dbReference type="EMBL" id="EDN58140.1"/>
    </source>
</evidence>
<dbReference type="Gene3D" id="2.40.50.100">
    <property type="match status" value="1"/>
</dbReference>
<feature type="chain" id="PRO_5047242370" evidence="7">
    <location>
        <begin position="33"/>
        <end position="346"/>
    </location>
</feature>
<comment type="subcellular location">
    <subcellularLocation>
        <location evidence="1">Membrane</location>
        <topology evidence="1">Single-pass membrane protein</topology>
    </subcellularLocation>
</comment>
<proteinExistence type="inferred from homology"/>
<comment type="similarity">
    <text evidence="2">Belongs to the membrane fusion protein (MFP) (TC 8.A.1) family.</text>
</comment>
<dbReference type="PANTHER" id="PTHR30386">
    <property type="entry name" value="MEMBRANE FUSION SUBUNIT OF EMRAB-TOLC MULTIDRUG EFFLUX PUMP"/>
    <property type="match status" value="1"/>
</dbReference>
<dbReference type="EMBL" id="DS267811">
    <property type="protein sequence ID" value="EDN58140.1"/>
    <property type="molecule type" value="Genomic_DNA"/>
</dbReference>
<dbReference type="InterPro" id="IPR058625">
    <property type="entry name" value="MdtA-like_BSH"/>
</dbReference>